<dbReference type="PROSITE" id="PS51186">
    <property type="entry name" value="GNAT"/>
    <property type="match status" value="1"/>
</dbReference>
<dbReference type="GeneID" id="78456021"/>
<dbReference type="InterPro" id="IPR016181">
    <property type="entry name" value="Acyl_CoA_acyltransferase"/>
</dbReference>
<keyword evidence="1" id="KW-0808">Transferase</keyword>
<dbReference type="KEGG" id="ful:C4N20_14435"/>
<dbReference type="Proteomes" id="UP000249008">
    <property type="component" value="Chromosome 1"/>
</dbReference>
<dbReference type="RefSeq" id="WP_005977346.1">
    <property type="nucleotide sequence ID" value="NZ_BAABXY010000001.1"/>
</dbReference>
<proteinExistence type="predicted"/>
<evidence type="ECO:0000313" key="3">
    <source>
        <dbReference type="EMBL" id="SQJ02563.1"/>
    </source>
</evidence>
<sequence length="153" mass="17794">MGEVFIVDFEERHLNDFKKLGYEWLLKYDLLEPVDEEMLNNPKEKIIDEGGFVYIAEIDGECVGTVSLGKIENGDFEILKLAVSDKYHGKRIGSLLMEKCFEKAREEGAKKLLLYSNHQLKAALHLYKKYGFVDLEYDENKYEEADIKMECIL</sequence>
<dbReference type="SUPFAM" id="SSF55729">
    <property type="entry name" value="Acyl-CoA N-acyltransferases (Nat)"/>
    <property type="match status" value="1"/>
</dbReference>
<dbReference type="InterPro" id="IPR050769">
    <property type="entry name" value="NAT_camello-type"/>
</dbReference>
<gene>
    <name evidence="3" type="ORF">NCTC12112_01459</name>
</gene>
<evidence type="ECO:0000313" key="4">
    <source>
        <dbReference type="Proteomes" id="UP000249008"/>
    </source>
</evidence>
<dbReference type="EMBL" id="LS483487">
    <property type="protein sequence ID" value="SQJ02563.1"/>
    <property type="molecule type" value="Genomic_DNA"/>
</dbReference>
<reference evidence="3 4" key="1">
    <citation type="submission" date="2018-06" db="EMBL/GenBank/DDBJ databases">
        <authorList>
            <consortium name="Pathogen Informatics"/>
            <person name="Doyle S."/>
        </authorList>
    </citation>
    <scope>NUCLEOTIDE SEQUENCE [LARGE SCALE GENOMIC DNA]</scope>
    <source>
        <strain evidence="3 4">NCTC12112</strain>
    </source>
</reference>
<evidence type="ECO:0000256" key="1">
    <source>
        <dbReference type="ARBA" id="ARBA00022679"/>
    </source>
</evidence>
<name>A0AAX2JAN6_9FUSO</name>
<dbReference type="Pfam" id="PF00583">
    <property type="entry name" value="Acetyltransf_1"/>
    <property type="match status" value="1"/>
</dbReference>
<dbReference type="InterPro" id="IPR000182">
    <property type="entry name" value="GNAT_dom"/>
</dbReference>
<feature type="domain" description="N-acetyltransferase" evidence="2">
    <location>
        <begin position="4"/>
        <end position="153"/>
    </location>
</feature>
<accession>A0AAX2JAN6</accession>
<dbReference type="AlphaFoldDB" id="A0AAX2JAN6"/>
<protein>
    <submittedName>
        <fullName evidence="3">Acetyltransferase</fullName>
    </submittedName>
</protein>
<dbReference type="PANTHER" id="PTHR13947:SF37">
    <property type="entry name" value="LD18367P"/>
    <property type="match status" value="1"/>
</dbReference>
<organism evidence="3 4">
    <name type="scientific">Fusobacterium ulcerans</name>
    <dbReference type="NCBI Taxonomy" id="861"/>
    <lineage>
        <taxon>Bacteria</taxon>
        <taxon>Fusobacteriati</taxon>
        <taxon>Fusobacteriota</taxon>
        <taxon>Fusobacteriia</taxon>
        <taxon>Fusobacteriales</taxon>
        <taxon>Fusobacteriaceae</taxon>
        <taxon>Fusobacterium</taxon>
    </lineage>
</organism>
<dbReference type="Gene3D" id="3.40.630.30">
    <property type="match status" value="1"/>
</dbReference>
<dbReference type="PANTHER" id="PTHR13947">
    <property type="entry name" value="GNAT FAMILY N-ACETYLTRANSFERASE"/>
    <property type="match status" value="1"/>
</dbReference>
<evidence type="ECO:0000259" key="2">
    <source>
        <dbReference type="PROSITE" id="PS51186"/>
    </source>
</evidence>
<dbReference type="CDD" id="cd04301">
    <property type="entry name" value="NAT_SF"/>
    <property type="match status" value="1"/>
</dbReference>
<dbReference type="GO" id="GO:0008080">
    <property type="term" value="F:N-acetyltransferase activity"/>
    <property type="evidence" value="ECO:0007669"/>
    <property type="project" value="InterPro"/>
</dbReference>